<organism evidence="3 4">
    <name type="scientific">Paenibacillus spongiae</name>
    <dbReference type="NCBI Taxonomy" id="2909671"/>
    <lineage>
        <taxon>Bacteria</taxon>
        <taxon>Bacillati</taxon>
        <taxon>Bacillota</taxon>
        <taxon>Bacilli</taxon>
        <taxon>Bacillales</taxon>
        <taxon>Paenibacillaceae</taxon>
        <taxon>Paenibacillus</taxon>
    </lineage>
</organism>
<keyword evidence="4" id="KW-1185">Reference proteome</keyword>
<evidence type="ECO:0000259" key="2">
    <source>
        <dbReference type="Pfam" id="PF13477"/>
    </source>
</evidence>
<dbReference type="InterPro" id="IPR001296">
    <property type="entry name" value="Glyco_trans_1"/>
</dbReference>
<evidence type="ECO:0000313" key="3">
    <source>
        <dbReference type="EMBL" id="UVI31521.1"/>
    </source>
</evidence>
<sequence>MPKVLFCATVDIHFQKFHLPYLQWFQNQGWEVHVVSNGDMELPYVDVKHRIAIHRSPFSLANVTAYRQLAAIVNGHSFDLIHCHTPMGGVLARLSARKARQRGTKVIYTAHGFHFCKGAPLLNWLVYYPIEKSLAYLTDCLITINSEDYSLAQQRRFKAGRIEQVSGVGVNLERYRPIGAKEKSERREQLGYSPDDFLLFFAGEFNKNKNQQLLIRALASIKDKVPHSKLLLAGEGSLVDECRLLADKLGIGERVHFLGYRNDIEALLPMCDAAVASSLREGLPVNIMEAMACGLPIVATANRGHSELVADQGNGFIVSPGDVEAFAGRIEQLCSSQLLRERMGNESMQRAMNYSLAQVTVQLGDIYTSYMSEEEDETKNQYNRAYI</sequence>
<proteinExistence type="predicted"/>
<feature type="domain" description="Glycosyl transferase family 1" evidence="1">
    <location>
        <begin position="183"/>
        <end position="347"/>
    </location>
</feature>
<dbReference type="RefSeq" id="WP_258387583.1">
    <property type="nucleotide sequence ID" value="NZ_CP091430.1"/>
</dbReference>
<dbReference type="Pfam" id="PF13477">
    <property type="entry name" value="Glyco_trans_4_2"/>
    <property type="match status" value="1"/>
</dbReference>
<dbReference type="CDD" id="cd03808">
    <property type="entry name" value="GT4_CapM-like"/>
    <property type="match status" value="1"/>
</dbReference>
<name>A0ABY5SC29_9BACL</name>
<evidence type="ECO:0000313" key="4">
    <source>
        <dbReference type="Proteomes" id="UP001057877"/>
    </source>
</evidence>
<dbReference type="EMBL" id="CP091430">
    <property type="protein sequence ID" value="UVI31521.1"/>
    <property type="molecule type" value="Genomic_DNA"/>
</dbReference>
<reference evidence="3" key="1">
    <citation type="submission" date="2022-01" db="EMBL/GenBank/DDBJ databases">
        <title>Paenibacillus spongiae sp. nov., isolated from marine sponge.</title>
        <authorList>
            <person name="Li Z."/>
            <person name="Zhang M."/>
        </authorList>
    </citation>
    <scope>NUCLEOTIDE SEQUENCE</scope>
    <source>
        <strain evidence="3">PHS-Z3</strain>
    </source>
</reference>
<dbReference type="Proteomes" id="UP001057877">
    <property type="component" value="Chromosome"/>
</dbReference>
<dbReference type="PANTHER" id="PTHR12526:SF630">
    <property type="entry name" value="GLYCOSYLTRANSFERASE"/>
    <property type="match status" value="1"/>
</dbReference>
<dbReference type="Pfam" id="PF00534">
    <property type="entry name" value="Glycos_transf_1"/>
    <property type="match status" value="1"/>
</dbReference>
<feature type="domain" description="Glycosyltransferase subfamily 4-like N-terminal" evidence="2">
    <location>
        <begin position="3"/>
        <end position="145"/>
    </location>
</feature>
<dbReference type="SUPFAM" id="SSF53756">
    <property type="entry name" value="UDP-Glycosyltransferase/glycogen phosphorylase"/>
    <property type="match status" value="1"/>
</dbReference>
<evidence type="ECO:0000259" key="1">
    <source>
        <dbReference type="Pfam" id="PF00534"/>
    </source>
</evidence>
<gene>
    <name evidence="3" type="ORF">L1F29_06790</name>
</gene>
<dbReference type="Gene3D" id="3.40.50.2000">
    <property type="entry name" value="Glycogen Phosphorylase B"/>
    <property type="match status" value="2"/>
</dbReference>
<dbReference type="PANTHER" id="PTHR12526">
    <property type="entry name" value="GLYCOSYLTRANSFERASE"/>
    <property type="match status" value="1"/>
</dbReference>
<dbReference type="InterPro" id="IPR028098">
    <property type="entry name" value="Glyco_trans_4-like_N"/>
</dbReference>
<accession>A0ABY5SC29</accession>
<protein>
    <submittedName>
        <fullName evidence="3">Glycosyltransferase family 4 protein</fullName>
    </submittedName>
</protein>